<feature type="signal peptide" evidence="7">
    <location>
        <begin position="1"/>
        <end position="27"/>
    </location>
</feature>
<sequence length="1088" mass="120532">MTHSNRVRLSRLTLGLLAVLATAPAFAQQTSAGVGGRVVGADGQPVAGAEITIVHAESGTVSRATTDANGRYNARGLRVGGPYNVTVSKAGEGTDSRDNVFLTLSNVTQVDATLRGDVTTLESVMAVAMGGSEVFSADKMGAGTNVSQQQLEGLPSVQRNIQDYVRLDPRIAQTDKGRGEISAGGQNTRFNAIRVDGVTINDTFGLEANNLPTFRQPVSMDAIEQIRVDLSNYDTTITGATGAVVDAVTKSGTNEFHGSVYGAYRDNSMIRKNTDGSKFSGFKDELTYGATLGGPLVKDKLFFFVNYEKFERSTPGASFGPIGSGASNIVNIHPDEIAEVRQIARDVYGIDIGNDETPDSINEKLEEYAAKIDWNINDNHRASLRYSKVEQAQPFLSGSGASSIGLSTRWYTVNKNVETTVAQLFSDWSDNFSTEFKVGHRKYDSLSTIESRMPAVSIGFGDLTGDRDEPRTPTLNFGADEFRHGNQVGTKTTNALGLAHWYMGDHTLKFGFDWESNDVFNLFAQNIFGAYSFASTRHFRDGEYWQYRLNAPVPGMPFESITMNYKHDNLGLYVQDTWAVNYNLNLMFGLRVDIPSMDDVGTHNLLVQEIYGRDNRKTLDGNNLVQPRFGFNYTFDSDRPTQLRGGFGLFQGAAANVWIGNSYQNAGFGLIGYNQQIDPDMTDAEREAIWASLPVTMDPDNPTTPPPAAGFQMMVNLMDDGMRQPSVWKTNLAFERELPWFGMVASAELLLTKVKDGLHFERLDLGAPTGFMPDGREMYWGNPYTRSGVRANGSKEIQELIDAGQLPAGYESVTGWHNDGVILLKNTSKGHTQQLTLSLDKPMTENWAWTAAYTFTKASEVSPLTSSRAISNWNGRMVYNPNEDVASRSNYEIRDRFIGVLNWQKAFFGDNRTKVGLIYEGRSGRPYSWGFRNDANGDGYVNDLFYVPNGPGDVIFRDAAQEAAFFEMLARTPELARYRGRVVDRNSGTSSWVNTFDLRISQELPGFFTGHKAEITFDVMNIGNLLNKDWGRIEEVGFPFRRRVAEFDGIDEATGKYKYNYTGVDGEFLYDNTGQSRWALQATLHYRF</sequence>
<keyword evidence="4" id="KW-0812">Transmembrane</keyword>
<dbReference type="Pfam" id="PF25183">
    <property type="entry name" value="OMP_b-brl_4"/>
    <property type="match status" value="2"/>
</dbReference>
<dbReference type="Gene3D" id="2.40.170.20">
    <property type="entry name" value="TonB-dependent receptor, beta-barrel domain"/>
    <property type="match status" value="1"/>
</dbReference>
<gene>
    <name evidence="9" type="ORF">FKV23_04425</name>
</gene>
<feature type="domain" description="TonB-dependent transporter Oar-like beta-barrel" evidence="8">
    <location>
        <begin position="359"/>
        <end position="1025"/>
    </location>
</feature>
<dbReference type="InterPro" id="IPR008969">
    <property type="entry name" value="CarboxyPept-like_regulatory"/>
</dbReference>
<accession>A0A514BPX6</accession>
<evidence type="ECO:0000256" key="2">
    <source>
        <dbReference type="ARBA" id="ARBA00022448"/>
    </source>
</evidence>
<dbReference type="OrthoDB" id="9768147at2"/>
<dbReference type="Gene3D" id="2.60.40.1120">
    <property type="entry name" value="Carboxypeptidase-like, regulatory domain"/>
    <property type="match status" value="1"/>
</dbReference>
<dbReference type="KEGG" id="lyj:FKV23_04425"/>
<dbReference type="Proteomes" id="UP000317199">
    <property type="component" value="Chromosome"/>
</dbReference>
<evidence type="ECO:0000256" key="7">
    <source>
        <dbReference type="SAM" id="SignalP"/>
    </source>
</evidence>
<keyword evidence="10" id="KW-1185">Reference proteome</keyword>
<evidence type="ECO:0000256" key="6">
    <source>
        <dbReference type="ARBA" id="ARBA00023237"/>
    </source>
</evidence>
<protein>
    <submittedName>
        <fullName evidence="9">TonB-dependent receptor</fullName>
    </submittedName>
</protein>
<dbReference type="InterPro" id="IPR057601">
    <property type="entry name" value="Oar-like_b-barrel"/>
</dbReference>
<evidence type="ECO:0000256" key="5">
    <source>
        <dbReference type="ARBA" id="ARBA00023136"/>
    </source>
</evidence>
<dbReference type="AlphaFoldDB" id="A0A514BPX6"/>
<evidence type="ECO:0000256" key="1">
    <source>
        <dbReference type="ARBA" id="ARBA00004571"/>
    </source>
</evidence>
<keyword evidence="2" id="KW-0813">Transport</keyword>
<dbReference type="Pfam" id="PF13620">
    <property type="entry name" value="CarboxypepD_reg"/>
    <property type="match status" value="1"/>
</dbReference>
<feature type="domain" description="TonB-dependent transporter Oar-like beta-barrel" evidence="8">
    <location>
        <begin position="248"/>
        <end position="317"/>
    </location>
</feature>
<dbReference type="GO" id="GO:0009279">
    <property type="term" value="C:cell outer membrane"/>
    <property type="evidence" value="ECO:0007669"/>
    <property type="project" value="UniProtKB-SubCell"/>
</dbReference>
<evidence type="ECO:0000313" key="10">
    <source>
        <dbReference type="Proteomes" id="UP000317199"/>
    </source>
</evidence>
<dbReference type="PANTHER" id="PTHR30069:SF46">
    <property type="entry name" value="OAR PROTEIN"/>
    <property type="match status" value="1"/>
</dbReference>
<evidence type="ECO:0000256" key="3">
    <source>
        <dbReference type="ARBA" id="ARBA00022452"/>
    </source>
</evidence>
<keyword evidence="7" id="KW-0732">Signal</keyword>
<dbReference type="PANTHER" id="PTHR30069">
    <property type="entry name" value="TONB-DEPENDENT OUTER MEMBRANE RECEPTOR"/>
    <property type="match status" value="1"/>
</dbReference>
<evidence type="ECO:0000256" key="4">
    <source>
        <dbReference type="ARBA" id="ARBA00022692"/>
    </source>
</evidence>
<name>A0A514BPX6_9GAMM</name>
<dbReference type="RefSeq" id="WP_141622768.1">
    <property type="nucleotide sequence ID" value="NZ_CP041242.1"/>
</dbReference>
<proteinExistence type="predicted"/>
<keyword evidence="3" id="KW-1134">Transmembrane beta strand</keyword>
<keyword evidence="5" id="KW-0472">Membrane</keyword>
<comment type="subcellular location">
    <subcellularLocation>
        <location evidence="1">Cell outer membrane</location>
        <topology evidence="1">Multi-pass membrane protein</topology>
    </subcellularLocation>
</comment>
<dbReference type="SUPFAM" id="SSF56935">
    <property type="entry name" value="Porins"/>
    <property type="match status" value="1"/>
</dbReference>
<evidence type="ECO:0000313" key="9">
    <source>
        <dbReference type="EMBL" id="QDH69426.1"/>
    </source>
</evidence>
<dbReference type="SUPFAM" id="SSF49464">
    <property type="entry name" value="Carboxypeptidase regulatory domain-like"/>
    <property type="match status" value="1"/>
</dbReference>
<dbReference type="GO" id="GO:0044718">
    <property type="term" value="P:siderophore transmembrane transport"/>
    <property type="evidence" value="ECO:0007669"/>
    <property type="project" value="TreeGrafter"/>
</dbReference>
<keyword evidence="9" id="KW-0675">Receptor</keyword>
<dbReference type="InterPro" id="IPR036942">
    <property type="entry name" value="Beta-barrel_TonB_sf"/>
</dbReference>
<organism evidence="9 10">
    <name type="scientific">Marilutibacter alkalisoli</name>
    <dbReference type="NCBI Taxonomy" id="2591633"/>
    <lineage>
        <taxon>Bacteria</taxon>
        <taxon>Pseudomonadati</taxon>
        <taxon>Pseudomonadota</taxon>
        <taxon>Gammaproteobacteria</taxon>
        <taxon>Lysobacterales</taxon>
        <taxon>Lysobacteraceae</taxon>
        <taxon>Marilutibacter</taxon>
    </lineage>
</organism>
<feature type="chain" id="PRO_5021761043" evidence="7">
    <location>
        <begin position="28"/>
        <end position="1088"/>
    </location>
</feature>
<evidence type="ECO:0000259" key="8">
    <source>
        <dbReference type="Pfam" id="PF25183"/>
    </source>
</evidence>
<dbReference type="InterPro" id="IPR039426">
    <property type="entry name" value="TonB-dep_rcpt-like"/>
</dbReference>
<dbReference type="GO" id="GO:0015344">
    <property type="term" value="F:siderophore uptake transmembrane transporter activity"/>
    <property type="evidence" value="ECO:0007669"/>
    <property type="project" value="TreeGrafter"/>
</dbReference>
<keyword evidence="6" id="KW-0998">Cell outer membrane</keyword>
<reference evidence="9 10" key="1">
    <citation type="submission" date="2019-06" db="EMBL/GenBank/DDBJ databases">
        <title>Lysobacter alkalisoli sp. nov. isolated from saline-alkali soil.</title>
        <authorList>
            <person name="Sun J.-Q."/>
            <person name="Xu L."/>
        </authorList>
    </citation>
    <scope>NUCLEOTIDE SEQUENCE [LARGE SCALE GENOMIC DNA]</scope>
    <source>
        <strain evidence="9 10">SJ-36</strain>
    </source>
</reference>
<dbReference type="EMBL" id="CP041242">
    <property type="protein sequence ID" value="QDH69426.1"/>
    <property type="molecule type" value="Genomic_DNA"/>
</dbReference>